<feature type="transmembrane region" description="Helical" evidence="6">
    <location>
        <begin position="244"/>
        <end position="266"/>
    </location>
</feature>
<evidence type="ECO:0000256" key="1">
    <source>
        <dbReference type="ARBA" id="ARBA00022723"/>
    </source>
</evidence>
<gene>
    <name evidence="9" type="ORF">QG37_01280</name>
</gene>
<dbReference type="VEuPathDB" id="FungiDB:CJI96_0003898"/>
<dbReference type="EMBL" id="LGST01000008">
    <property type="protein sequence ID" value="KNE01932.1"/>
    <property type="molecule type" value="Genomic_DNA"/>
</dbReference>
<feature type="compositionally biased region" description="Polar residues" evidence="5">
    <location>
        <begin position="526"/>
        <end position="540"/>
    </location>
</feature>
<dbReference type="VEuPathDB" id="FungiDB:CJI97_005192"/>
<dbReference type="SMART" id="SM00184">
    <property type="entry name" value="RING"/>
    <property type="match status" value="1"/>
</dbReference>
<evidence type="ECO:0000259" key="8">
    <source>
        <dbReference type="PROSITE" id="PS50089"/>
    </source>
</evidence>
<keyword evidence="7" id="KW-0732">Signal</keyword>
<dbReference type="PANTHER" id="PTHR45969">
    <property type="entry name" value="RING ZINC FINGER PROTEIN-RELATED"/>
    <property type="match status" value="1"/>
</dbReference>
<accession>A0A0L0P6D7</accession>
<keyword evidence="3" id="KW-0862">Zinc</keyword>
<feature type="signal peptide" evidence="7">
    <location>
        <begin position="1"/>
        <end position="23"/>
    </location>
</feature>
<dbReference type="AlphaFoldDB" id="A0A0L0P6D7"/>
<evidence type="ECO:0000313" key="9">
    <source>
        <dbReference type="EMBL" id="KNE01932.1"/>
    </source>
</evidence>
<comment type="caution">
    <text evidence="9">The sequence shown here is derived from an EMBL/GenBank/DDBJ whole genome shotgun (WGS) entry which is preliminary data.</text>
</comment>
<dbReference type="GO" id="GO:0008270">
    <property type="term" value="F:zinc ion binding"/>
    <property type="evidence" value="ECO:0007669"/>
    <property type="project" value="UniProtKB-KW"/>
</dbReference>
<dbReference type="PANTHER" id="PTHR45969:SF69">
    <property type="entry name" value="FINGER DOMAIN PROTEIN, PUTATIVE (AFU_ORTHOLOGUE AFUA_3G12190)-RELATED"/>
    <property type="match status" value="1"/>
</dbReference>
<protein>
    <recommendedName>
        <fullName evidence="8">RING-type domain-containing protein</fullName>
    </recommendedName>
</protein>
<name>A0A0L0P6D7_CANAR</name>
<evidence type="ECO:0000256" key="5">
    <source>
        <dbReference type="SAM" id="MobiDB-lite"/>
    </source>
</evidence>
<feature type="domain" description="RING-type" evidence="8">
    <location>
        <begin position="371"/>
        <end position="414"/>
    </location>
</feature>
<dbReference type="InterPro" id="IPR013083">
    <property type="entry name" value="Znf_RING/FYVE/PHD"/>
</dbReference>
<dbReference type="PROSITE" id="PS50089">
    <property type="entry name" value="ZF_RING_2"/>
    <property type="match status" value="1"/>
</dbReference>
<dbReference type="Pfam" id="PF13639">
    <property type="entry name" value="zf-RING_2"/>
    <property type="match status" value="1"/>
</dbReference>
<dbReference type="VEuPathDB" id="FungiDB:CJJ09_004246"/>
<keyword evidence="6" id="KW-1133">Transmembrane helix</keyword>
<dbReference type="CDD" id="cd16448">
    <property type="entry name" value="RING-H2"/>
    <property type="match status" value="1"/>
</dbReference>
<keyword evidence="6" id="KW-0472">Membrane</keyword>
<dbReference type="Proteomes" id="UP000037122">
    <property type="component" value="Unassembled WGS sequence"/>
</dbReference>
<dbReference type="GO" id="GO:0061630">
    <property type="term" value="F:ubiquitin protein ligase activity"/>
    <property type="evidence" value="ECO:0007669"/>
    <property type="project" value="TreeGrafter"/>
</dbReference>
<dbReference type="Gene3D" id="3.30.40.10">
    <property type="entry name" value="Zinc/RING finger domain, C3HC4 (zinc finger)"/>
    <property type="match status" value="1"/>
</dbReference>
<evidence type="ECO:0000256" key="6">
    <source>
        <dbReference type="SAM" id="Phobius"/>
    </source>
</evidence>
<feature type="region of interest" description="Disordered" evidence="5">
    <location>
        <begin position="526"/>
        <end position="545"/>
    </location>
</feature>
<organism evidence="9 10">
    <name type="scientific">Candidozyma auris</name>
    <name type="common">Yeast</name>
    <name type="synonym">Candida auris</name>
    <dbReference type="NCBI Taxonomy" id="498019"/>
    <lineage>
        <taxon>Eukaryota</taxon>
        <taxon>Fungi</taxon>
        <taxon>Dikarya</taxon>
        <taxon>Ascomycota</taxon>
        <taxon>Saccharomycotina</taxon>
        <taxon>Pichiomycetes</taxon>
        <taxon>Metschnikowiaceae</taxon>
        <taxon>Candidozyma</taxon>
    </lineage>
</organism>
<keyword evidence="1" id="KW-0479">Metal-binding</keyword>
<evidence type="ECO:0000256" key="2">
    <source>
        <dbReference type="ARBA" id="ARBA00022771"/>
    </source>
</evidence>
<feature type="region of interest" description="Disordered" evidence="5">
    <location>
        <begin position="556"/>
        <end position="591"/>
    </location>
</feature>
<dbReference type="VEuPathDB" id="FungiDB:QG37_01280"/>
<proteinExistence type="predicted"/>
<evidence type="ECO:0000256" key="4">
    <source>
        <dbReference type="PROSITE-ProRule" id="PRU00175"/>
    </source>
</evidence>
<evidence type="ECO:0000256" key="7">
    <source>
        <dbReference type="SAM" id="SignalP"/>
    </source>
</evidence>
<evidence type="ECO:0000313" key="10">
    <source>
        <dbReference type="Proteomes" id="UP000037122"/>
    </source>
</evidence>
<dbReference type="SUPFAM" id="SSF57850">
    <property type="entry name" value="RING/U-box"/>
    <property type="match status" value="1"/>
</dbReference>
<feature type="compositionally biased region" description="Low complexity" evidence="5">
    <location>
        <begin position="575"/>
        <end position="585"/>
    </location>
</feature>
<reference evidence="10" key="1">
    <citation type="journal article" date="2015" name="BMC Genomics">
        <title>Draft genome of a commonly misdiagnosed multidrug resistant pathogen Candida auris.</title>
        <authorList>
            <person name="Chatterjee S."/>
            <person name="Alampalli S.V."/>
            <person name="Nageshan R.K."/>
            <person name="Chettiar S.T."/>
            <person name="Joshi S."/>
            <person name="Tatu U.S."/>
        </authorList>
    </citation>
    <scope>NUCLEOTIDE SEQUENCE [LARGE SCALE GENOMIC DNA]</scope>
    <source>
        <strain evidence="10">6684</strain>
    </source>
</reference>
<dbReference type="VEuPathDB" id="FungiDB:CJJ07_004212"/>
<dbReference type="VEuPathDB" id="FungiDB:B9J08_005108"/>
<keyword evidence="6" id="KW-0812">Transmembrane</keyword>
<dbReference type="GO" id="GO:0016567">
    <property type="term" value="P:protein ubiquitination"/>
    <property type="evidence" value="ECO:0007669"/>
    <property type="project" value="TreeGrafter"/>
</dbReference>
<keyword evidence="2 4" id="KW-0863">Zinc-finger</keyword>
<feature type="chain" id="PRO_5005545432" description="RING-type domain-containing protein" evidence="7">
    <location>
        <begin position="24"/>
        <end position="591"/>
    </location>
</feature>
<sequence length="591" mass="66513">MPRAKRLAACFSVLVVVMVVLRAISVSQLQLGDALYLTKNSIKEYRLSAICKSRILPGCNNYKMHEQNEYDDETREKVIAFDLDLDSPFTNVVNSVFPIDLIVSYNRSNETYEMIARYASFSPIISRSMVSEYAIVPGFACDGPLNPNLKGELSDKILIVLRGQCTFVQKILNLLNSELNPRAIIVANDEPYRALITMYLASFNSDGKLKTPILFILNENFVQLKGLSLEHLKLLIRTAAFDNWINLLLSMAVSPPLLILSCYIIIRSLQMCRKRRVSALNERIVKNLPVYIYHRNHLVPAEKFYDYLNATHQTNEIPLVPSSSEDVTSVAESDVPYSMKNFVINGTDLFSLRKPFGLLFAHKDFYPTFKCSICLDKFTPLQLRVLVLECHHVFHEKCLSNWLINFRRSCPLCNDTIRPTEILPLLGTPRQTMTHQLSFDLGAIERGLGIEGTRRSSHINIGSLPEVRSTAAIRSLQFEPASTERDLGGRLDECVELDSTSNSSFITSNSQPQSLTHTATTFSQSSSYFTPNQSVDSRATNGLPMHNEYSQDTIMLDGGQHERPGQSRMSTLMFPTSPSSSPAPTICMNDH</sequence>
<dbReference type="Gene3D" id="3.50.30.30">
    <property type="match status" value="1"/>
</dbReference>
<dbReference type="InterPro" id="IPR001841">
    <property type="entry name" value="Znf_RING"/>
</dbReference>
<evidence type="ECO:0000256" key="3">
    <source>
        <dbReference type="ARBA" id="ARBA00022833"/>
    </source>
</evidence>